<protein>
    <recommendedName>
        <fullName evidence="5">UPAR/Ly6 domain-containing protein</fullName>
    </recommendedName>
</protein>
<keyword evidence="7" id="KW-1185">Reference proteome</keyword>
<dbReference type="Ensembl" id="ENSLLTT00000003360.1">
    <property type="protein sequence ID" value="ENSLLTP00000003229.1"/>
    <property type="gene ID" value="ENSLLTG00000002433.1"/>
</dbReference>
<reference evidence="6" key="2">
    <citation type="submission" date="2025-09" db="UniProtKB">
        <authorList>
            <consortium name="Ensembl"/>
        </authorList>
    </citation>
    <scope>IDENTIFICATION</scope>
</reference>
<reference evidence="6" key="1">
    <citation type="submission" date="2025-08" db="UniProtKB">
        <authorList>
            <consortium name="Ensembl"/>
        </authorList>
    </citation>
    <scope>IDENTIFICATION</scope>
</reference>
<feature type="domain" description="UPAR/Ly6" evidence="5">
    <location>
        <begin position="115"/>
        <end position="177"/>
    </location>
</feature>
<dbReference type="Gene3D" id="2.10.60.10">
    <property type="entry name" value="CD59"/>
    <property type="match status" value="2"/>
</dbReference>
<dbReference type="PANTHER" id="PTHR20914">
    <property type="entry name" value="LY6/PLAUR DOMAIN-CONTAINING PROTEIN 8"/>
    <property type="match status" value="1"/>
</dbReference>
<name>A0A8C5RLT4_LATLA</name>
<feature type="signal peptide" evidence="4">
    <location>
        <begin position="1"/>
        <end position="20"/>
    </location>
</feature>
<keyword evidence="3" id="KW-1015">Disulfide bond</keyword>
<sequence>MASLSSLSFLLATLLTQGSCLICVTCRGPGTNCAGMSRTCEETEDTCFSAVGINSLLSNKTTETVKLCSDRTDCQAGSVSVTFNSENHFWLIINCCQGDLCNKKLDIPAKNTTLNGLTCPACFGIGLDQCEVDGSLNCVGEENRCITASGTMTTGGDPMPIASRGCSSASACALPVDTNLYSAGITFRLKKIGCSPAVRAIST</sequence>
<proteinExistence type="predicted"/>
<evidence type="ECO:0000256" key="1">
    <source>
        <dbReference type="ARBA" id="ARBA00004613"/>
    </source>
</evidence>
<keyword evidence="4" id="KW-0732">Signal</keyword>
<dbReference type="CDD" id="cd23572">
    <property type="entry name" value="TFP_LU_ECD_PINLYP_rpt2"/>
    <property type="match status" value="1"/>
</dbReference>
<dbReference type="GeneTree" id="ENSGT00940000163304"/>
<comment type="subcellular location">
    <subcellularLocation>
        <location evidence="1">Secreted</location>
    </subcellularLocation>
</comment>
<evidence type="ECO:0000256" key="4">
    <source>
        <dbReference type="SAM" id="SignalP"/>
    </source>
</evidence>
<dbReference type="AlphaFoldDB" id="A0A8C5RLT4"/>
<organism evidence="6 7">
    <name type="scientific">Laticauda laticaudata</name>
    <name type="common">Blue-ringed sea krait</name>
    <name type="synonym">Blue-lipped sea krait</name>
    <dbReference type="NCBI Taxonomy" id="8630"/>
    <lineage>
        <taxon>Eukaryota</taxon>
        <taxon>Metazoa</taxon>
        <taxon>Chordata</taxon>
        <taxon>Craniata</taxon>
        <taxon>Vertebrata</taxon>
        <taxon>Euteleostomi</taxon>
        <taxon>Lepidosauria</taxon>
        <taxon>Squamata</taxon>
        <taxon>Bifurcata</taxon>
        <taxon>Unidentata</taxon>
        <taxon>Episquamata</taxon>
        <taxon>Toxicofera</taxon>
        <taxon>Serpentes</taxon>
        <taxon>Colubroidea</taxon>
        <taxon>Elapidae</taxon>
        <taxon>Laticaudinae</taxon>
        <taxon>Laticauda</taxon>
    </lineage>
</organism>
<evidence type="ECO:0000259" key="5">
    <source>
        <dbReference type="Pfam" id="PF00021"/>
    </source>
</evidence>
<dbReference type="PANTHER" id="PTHR20914:SF9">
    <property type="entry name" value="COILED, ISOFORM A"/>
    <property type="match status" value="1"/>
</dbReference>
<evidence type="ECO:0000313" key="6">
    <source>
        <dbReference type="Ensembl" id="ENSLLTP00000003229.1"/>
    </source>
</evidence>
<evidence type="ECO:0000256" key="3">
    <source>
        <dbReference type="ARBA" id="ARBA00023157"/>
    </source>
</evidence>
<dbReference type="Pfam" id="PF00021">
    <property type="entry name" value="UPAR_LY6"/>
    <property type="match status" value="2"/>
</dbReference>
<evidence type="ECO:0000256" key="2">
    <source>
        <dbReference type="ARBA" id="ARBA00022525"/>
    </source>
</evidence>
<accession>A0A8C5RLT4</accession>
<dbReference type="GO" id="GO:0005576">
    <property type="term" value="C:extracellular region"/>
    <property type="evidence" value="ECO:0007669"/>
    <property type="project" value="UniProtKB-SubCell"/>
</dbReference>
<dbReference type="InterPro" id="IPR050918">
    <property type="entry name" value="CNF-like_PLA2_Inhibitor"/>
</dbReference>
<feature type="domain" description="UPAR/Ly6" evidence="5">
    <location>
        <begin position="21"/>
        <end position="103"/>
    </location>
</feature>
<dbReference type="Proteomes" id="UP000694406">
    <property type="component" value="Unplaced"/>
</dbReference>
<dbReference type="SUPFAM" id="SSF57302">
    <property type="entry name" value="Snake toxin-like"/>
    <property type="match status" value="2"/>
</dbReference>
<keyword evidence="2" id="KW-0964">Secreted</keyword>
<dbReference type="InterPro" id="IPR016054">
    <property type="entry name" value="LY6_UPA_recep-like"/>
</dbReference>
<dbReference type="InterPro" id="IPR045860">
    <property type="entry name" value="Snake_toxin-like_sf"/>
</dbReference>
<evidence type="ECO:0000313" key="7">
    <source>
        <dbReference type="Proteomes" id="UP000694406"/>
    </source>
</evidence>
<feature type="chain" id="PRO_5034439067" description="UPAR/Ly6 domain-containing protein" evidence="4">
    <location>
        <begin position="21"/>
        <end position="203"/>
    </location>
</feature>